<keyword evidence="7" id="KW-0808">Transferase</keyword>
<comment type="catalytic activity">
    <reaction evidence="11">
        <text>N-terminal L-seryl-[histone H4] + acetyl-CoA = N-terminal N(alpha)-acetyl-L-seryl-[histone H4] + CoA + H(+)</text>
        <dbReference type="Rhea" id="RHEA:50596"/>
        <dbReference type="Rhea" id="RHEA-COMP:12740"/>
        <dbReference type="Rhea" id="RHEA-COMP:12743"/>
        <dbReference type="ChEBI" id="CHEBI:15378"/>
        <dbReference type="ChEBI" id="CHEBI:57287"/>
        <dbReference type="ChEBI" id="CHEBI:57288"/>
        <dbReference type="ChEBI" id="CHEBI:64738"/>
        <dbReference type="ChEBI" id="CHEBI:83690"/>
        <dbReference type="EC" id="2.3.1.257"/>
    </reaction>
</comment>
<evidence type="ECO:0000256" key="9">
    <source>
        <dbReference type="ARBA" id="ARBA00023315"/>
    </source>
</evidence>
<keyword evidence="6" id="KW-0963">Cytoplasm</keyword>
<sequence length="238" mass="26922">MSATGSPEVKRANKASTSDIQNTLNAVSEDDFEIRAFANSKDLPNDIRDAIWQIFEENMYSLYANSPTFGWDPKAKKKELFHKHSRFLIASPANQSDILAGYTMFRFEHDQDENLLYWSVTAPWSIIHIFKSVSSYELQVRDLYQGKSLGKILMGDIESIAQNWKMEKIMLTVLKGESGGLFPPLIPMIICSSSANIRACQFYRALGFALDPSNPTDDDEGFENVDYEILSKIVRASL</sequence>
<dbReference type="InterPro" id="IPR016181">
    <property type="entry name" value="Acyl_CoA_acyltransferase"/>
</dbReference>
<dbReference type="Proteomes" id="UP001437256">
    <property type="component" value="Unassembled WGS sequence"/>
</dbReference>
<comment type="caution">
    <text evidence="13">The sequence shown here is derived from an EMBL/GenBank/DDBJ whole genome shotgun (WGS) entry which is preliminary data.</text>
</comment>
<keyword evidence="8" id="KW-0539">Nucleus</keyword>
<dbReference type="EMBL" id="JBBXMP010000002">
    <property type="protein sequence ID" value="KAL0072038.1"/>
    <property type="molecule type" value="Genomic_DNA"/>
</dbReference>
<dbReference type="PANTHER" id="PTHR20531:SF1">
    <property type="entry name" value="N-ALPHA-ACETYLTRANSFERASE 40"/>
    <property type="match status" value="1"/>
</dbReference>
<evidence type="ECO:0000256" key="4">
    <source>
        <dbReference type="ARBA" id="ARBA00012950"/>
    </source>
</evidence>
<dbReference type="SUPFAM" id="SSF55729">
    <property type="entry name" value="Acyl-CoA N-acyltransferases (Nat)"/>
    <property type="match status" value="1"/>
</dbReference>
<keyword evidence="14" id="KW-1185">Reference proteome</keyword>
<protein>
    <recommendedName>
        <fullName evidence="5">N-alpha-acetyltransferase 40</fullName>
        <ecNumber evidence="4">2.3.1.257</ecNumber>
    </recommendedName>
</protein>
<evidence type="ECO:0000256" key="11">
    <source>
        <dbReference type="ARBA" id="ARBA00049524"/>
    </source>
</evidence>
<dbReference type="InterPro" id="IPR000182">
    <property type="entry name" value="GNAT_dom"/>
</dbReference>
<comment type="catalytic activity">
    <reaction evidence="10">
        <text>N-terminal L-seryl-[histone H2A] + acetyl-CoA = N-terminal N(alpha)-acetyl-L-seryl-[histone H2A] + CoA + H(+)</text>
        <dbReference type="Rhea" id="RHEA:50600"/>
        <dbReference type="Rhea" id="RHEA-COMP:12742"/>
        <dbReference type="Rhea" id="RHEA-COMP:12744"/>
        <dbReference type="ChEBI" id="CHEBI:15378"/>
        <dbReference type="ChEBI" id="CHEBI:57287"/>
        <dbReference type="ChEBI" id="CHEBI:57288"/>
        <dbReference type="ChEBI" id="CHEBI:64738"/>
        <dbReference type="ChEBI" id="CHEBI:83690"/>
        <dbReference type="EC" id="2.3.1.257"/>
    </reaction>
</comment>
<evidence type="ECO:0000256" key="7">
    <source>
        <dbReference type="ARBA" id="ARBA00022679"/>
    </source>
</evidence>
<dbReference type="InterPro" id="IPR039949">
    <property type="entry name" value="NAA40"/>
</dbReference>
<organism evidence="13 14">
    <name type="scientific">Marasmius tenuissimus</name>
    <dbReference type="NCBI Taxonomy" id="585030"/>
    <lineage>
        <taxon>Eukaryota</taxon>
        <taxon>Fungi</taxon>
        <taxon>Dikarya</taxon>
        <taxon>Basidiomycota</taxon>
        <taxon>Agaricomycotina</taxon>
        <taxon>Agaricomycetes</taxon>
        <taxon>Agaricomycetidae</taxon>
        <taxon>Agaricales</taxon>
        <taxon>Marasmiineae</taxon>
        <taxon>Marasmiaceae</taxon>
        <taxon>Marasmius</taxon>
    </lineage>
</organism>
<evidence type="ECO:0000256" key="5">
    <source>
        <dbReference type="ARBA" id="ARBA00015043"/>
    </source>
</evidence>
<dbReference type="Pfam" id="PF00583">
    <property type="entry name" value="Acetyltransf_1"/>
    <property type="match status" value="1"/>
</dbReference>
<keyword evidence="9" id="KW-0012">Acyltransferase</keyword>
<evidence type="ECO:0000256" key="6">
    <source>
        <dbReference type="ARBA" id="ARBA00022490"/>
    </source>
</evidence>
<evidence type="ECO:0000256" key="8">
    <source>
        <dbReference type="ARBA" id="ARBA00023242"/>
    </source>
</evidence>
<dbReference type="EC" id="2.3.1.257" evidence="4"/>
<evidence type="ECO:0000256" key="1">
    <source>
        <dbReference type="ARBA" id="ARBA00004123"/>
    </source>
</evidence>
<evidence type="ECO:0000259" key="12">
    <source>
        <dbReference type="Pfam" id="PF00583"/>
    </source>
</evidence>
<dbReference type="Gene3D" id="3.40.630.30">
    <property type="match status" value="1"/>
</dbReference>
<evidence type="ECO:0000256" key="10">
    <source>
        <dbReference type="ARBA" id="ARBA00047821"/>
    </source>
</evidence>
<evidence type="ECO:0000256" key="3">
    <source>
        <dbReference type="ARBA" id="ARBA00008870"/>
    </source>
</evidence>
<evidence type="ECO:0000256" key="2">
    <source>
        <dbReference type="ARBA" id="ARBA00004496"/>
    </source>
</evidence>
<gene>
    <name evidence="13" type="ORF">AAF712_000961</name>
</gene>
<comment type="similarity">
    <text evidence="3">Belongs to the acetyltransferase family. NAA40 subfamily.</text>
</comment>
<name>A0ABR3AEL7_9AGAR</name>
<accession>A0ABR3AEL7</accession>
<reference evidence="13 14" key="1">
    <citation type="submission" date="2024-05" db="EMBL/GenBank/DDBJ databases">
        <title>A draft genome resource for the thread blight pathogen Marasmius tenuissimus strain MS-2.</title>
        <authorList>
            <person name="Yulfo-Soto G.E."/>
            <person name="Baruah I.K."/>
            <person name="Amoako-Attah I."/>
            <person name="Bukari Y."/>
            <person name="Meinhardt L.W."/>
            <person name="Bailey B.A."/>
            <person name="Cohen S.P."/>
        </authorList>
    </citation>
    <scope>NUCLEOTIDE SEQUENCE [LARGE SCALE GENOMIC DNA]</scope>
    <source>
        <strain evidence="13 14">MS-2</strain>
    </source>
</reference>
<dbReference type="PANTHER" id="PTHR20531">
    <property type="entry name" value="N-ALPHA-ACETYLTRANSFERASE 40"/>
    <property type="match status" value="1"/>
</dbReference>
<proteinExistence type="inferred from homology"/>
<evidence type="ECO:0000313" key="13">
    <source>
        <dbReference type="EMBL" id="KAL0072038.1"/>
    </source>
</evidence>
<evidence type="ECO:0000313" key="14">
    <source>
        <dbReference type="Proteomes" id="UP001437256"/>
    </source>
</evidence>
<comment type="subcellular location">
    <subcellularLocation>
        <location evidence="2">Cytoplasm</location>
    </subcellularLocation>
    <subcellularLocation>
        <location evidence="1">Nucleus</location>
    </subcellularLocation>
</comment>
<feature type="domain" description="N-acetyltransferase" evidence="12">
    <location>
        <begin position="58"/>
        <end position="174"/>
    </location>
</feature>